<feature type="chain" id="PRO_5041945241" description="GPI anchored protein" evidence="2">
    <location>
        <begin position="21"/>
        <end position="233"/>
    </location>
</feature>
<comment type="caution">
    <text evidence="3">The sequence shown here is derived from an EMBL/GenBank/DDBJ whole genome shotgun (WGS) entry which is preliminary data.</text>
</comment>
<evidence type="ECO:0000313" key="3">
    <source>
        <dbReference type="EMBL" id="KAJ8469808.1"/>
    </source>
</evidence>
<feature type="compositionally biased region" description="Low complexity" evidence="1">
    <location>
        <begin position="135"/>
        <end position="201"/>
    </location>
</feature>
<organism evidence="3 4">
    <name type="scientific">Trametes cubensis</name>
    <dbReference type="NCBI Taxonomy" id="1111947"/>
    <lineage>
        <taxon>Eukaryota</taxon>
        <taxon>Fungi</taxon>
        <taxon>Dikarya</taxon>
        <taxon>Basidiomycota</taxon>
        <taxon>Agaricomycotina</taxon>
        <taxon>Agaricomycetes</taxon>
        <taxon>Polyporales</taxon>
        <taxon>Polyporaceae</taxon>
        <taxon>Trametes</taxon>
    </lineage>
</organism>
<reference evidence="3" key="1">
    <citation type="submission" date="2022-11" db="EMBL/GenBank/DDBJ databases">
        <title>Genome Sequence of Cubamyces cubensis.</title>
        <authorList>
            <person name="Buettner E."/>
        </authorList>
    </citation>
    <scope>NUCLEOTIDE SEQUENCE</scope>
    <source>
        <strain evidence="3">MPL-01</strain>
    </source>
</reference>
<protein>
    <recommendedName>
        <fullName evidence="5">GPI anchored protein</fullName>
    </recommendedName>
</protein>
<evidence type="ECO:0008006" key="5">
    <source>
        <dbReference type="Google" id="ProtNLM"/>
    </source>
</evidence>
<evidence type="ECO:0000313" key="4">
    <source>
        <dbReference type="Proteomes" id="UP001215151"/>
    </source>
</evidence>
<evidence type="ECO:0000256" key="2">
    <source>
        <dbReference type="SAM" id="SignalP"/>
    </source>
</evidence>
<keyword evidence="2" id="KW-0732">Signal</keyword>
<proteinExistence type="predicted"/>
<evidence type="ECO:0000256" key="1">
    <source>
        <dbReference type="SAM" id="MobiDB-lite"/>
    </source>
</evidence>
<name>A0AAD7TPL9_9APHY</name>
<dbReference type="Proteomes" id="UP001215151">
    <property type="component" value="Unassembled WGS sequence"/>
</dbReference>
<accession>A0AAD7TPL9</accession>
<dbReference type="AlphaFoldDB" id="A0AAD7TPL9"/>
<feature type="region of interest" description="Disordered" evidence="1">
    <location>
        <begin position="135"/>
        <end position="202"/>
    </location>
</feature>
<feature type="signal peptide" evidence="2">
    <location>
        <begin position="1"/>
        <end position="20"/>
    </location>
</feature>
<sequence length="233" mass="22142">MKSFSASLVSAVLLAAAVSAQDPSFQILTPYAFSELPLTAFPDPSLRAVTRPPSASPSRSSGTAVLPLSSCIFPGDQPQAPSLEQFPNLQSSPFTWKTDIPAGQSVGFQVTDNTGAIAQSGSVIIQPGPSDCLNGTASSGSATSTGTGTAATTGATGATTGASGTTGAATGTGTGTATTGGSHSSTTGASGTGTSSSAGTTATGGSGTNGGFINSASMGVVGVLSAVAAALLA</sequence>
<keyword evidence="4" id="KW-1185">Reference proteome</keyword>
<dbReference type="EMBL" id="JAPEVG010000273">
    <property type="protein sequence ID" value="KAJ8469808.1"/>
    <property type="molecule type" value="Genomic_DNA"/>
</dbReference>
<gene>
    <name evidence="3" type="ORF">ONZ51_g8742</name>
</gene>